<dbReference type="Proteomes" id="UP001276659">
    <property type="component" value="Unassembled WGS sequence"/>
</dbReference>
<dbReference type="Pfam" id="PF14420">
    <property type="entry name" value="Clr5"/>
    <property type="match status" value="1"/>
</dbReference>
<proteinExistence type="predicted"/>
<dbReference type="PANTHER" id="PTHR38788:SF3">
    <property type="entry name" value="CLR5 DOMAIN-CONTAINING PROTEIN"/>
    <property type="match status" value="1"/>
</dbReference>
<reference evidence="2" key="1">
    <citation type="submission" date="2022-11" db="EMBL/GenBank/DDBJ databases">
        <title>Chromosomal genome sequence assembly and mating type (MAT) locus characterization of the leprose asexual lichenized fungus Lepraria neglecta (Nyl.) Erichsen.</title>
        <authorList>
            <person name="Allen J.L."/>
            <person name="Pfeffer B."/>
        </authorList>
    </citation>
    <scope>NUCLEOTIDE SEQUENCE</scope>
    <source>
        <strain evidence="2">Allen 5258</strain>
    </source>
</reference>
<protein>
    <recommendedName>
        <fullName evidence="1">Clr5 domain-containing protein</fullName>
    </recommendedName>
</protein>
<sequence>MSAANVDHFDSLSLPNRPFTSSPSLASFQPDPRATLSWPPYRVDTPTAVSGTNPNHLESLSFSNYRFASRPVPVPFQSDVMASDTYSSNNVRTSWVTTSANPKGSISKRDWNKHRALITKLYAKRTLPEVMKFMESEYDFRATVKMYKMRIKQWGLDKKNNKENEMRAIYSAMAEVLLGNEHPICYISGWLTSVDPSESNDILGRCKGSVADHFETFLGPMHRSTLNARMMFFEDRTRKEEWLQDLLGNCENDLGSLDVRTWYVRFGLAHHCLNKHKYLKAKKLGQELAQAQLMRIGAISKPRVLYIIAISQHALGETKSAESTLREAIDLTGSERQGRVMYWLTTLEGWLLEKGQWSSAAQARDKRRKVLESMNSD</sequence>
<evidence type="ECO:0000313" key="2">
    <source>
        <dbReference type="EMBL" id="KAK3167260.1"/>
    </source>
</evidence>
<keyword evidence="3" id="KW-1185">Reference proteome</keyword>
<dbReference type="PANTHER" id="PTHR38788">
    <property type="entry name" value="CLR5 DOMAIN-CONTAINING PROTEIN"/>
    <property type="match status" value="1"/>
</dbReference>
<accession>A0AAE0DFI6</accession>
<evidence type="ECO:0000259" key="1">
    <source>
        <dbReference type="Pfam" id="PF14420"/>
    </source>
</evidence>
<gene>
    <name evidence="2" type="ORF">OEA41_010386</name>
</gene>
<dbReference type="InterPro" id="IPR025676">
    <property type="entry name" value="Clr5_dom"/>
</dbReference>
<organism evidence="2 3">
    <name type="scientific">Lepraria neglecta</name>
    <dbReference type="NCBI Taxonomy" id="209136"/>
    <lineage>
        <taxon>Eukaryota</taxon>
        <taxon>Fungi</taxon>
        <taxon>Dikarya</taxon>
        <taxon>Ascomycota</taxon>
        <taxon>Pezizomycotina</taxon>
        <taxon>Lecanoromycetes</taxon>
        <taxon>OSLEUM clade</taxon>
        <taxon>Lecanoromycetidae</taxon>
        <taxon>Lecanorales</taxon>
        <taxon>Lecanorineae</taxon>
        <taxon>Stereocaulaceae</taxon>
        <taxon>Lepraria</taxon>
    </lineage>
</organism>
<feature type="domain" description="Clr5" evidence="1">
    <location>
        <begin position="108"/>
        <end position="158"/>
    </location>
</feature>
<dbReference type="AlphaFoldDB" id="A0AAE0DFI6"/>
<name>A0AAE0DFI6_9LECA</name>
<comment type="caution">
    <text evidence="2">The sequence shown here is derived from an EMBL/GenBank/DDBJ whole genome shotgun (WGS) entry which is preliminary data.</text>
</comment>
<evidence type="ECO:0000313" key="3">
    <source>
        <dbReference type="Proteomes" id="UP001276659"/>
    </source>
</evidence>
<dbReference type="EMBL" id="JASNWA010000011">
    <property type="protein sequence ID" value="KAK3167260.1"/>
    <property type="molecule type" value="Genomic_DNA"/>
</dbReference>